<accession>A0ABN7ZXE0</accession>
<gene>
    <name evidence="2" type="primary">yhaI_1</name>
    <name evidence="2" type="ORF">BACCIP111899_01137</name>
</gene>
<dbReference type="PANTHER" id="PTHR34980:SF2">
    <property type="entry name" value="INNER MEMBRANE PROTEIN YHAH-RELATED"/>
    <property type="match status" value="1"/>
</dbReference>
<evidence type="ECO:0000256" key="1">
    <source>
        <dbReference type="SAM" id="Phobius"/>
    </source>
</evidence>
<keyword evidence="1" id="KW-0812">Transmembrane</keyword>
<comment type="caution">
    <text evidence="2">The sequence shown here is derived from an EMBL/GenBank/DDBJ whole genome shotgun (WGS) entry which is preliminary data.</text>
</comment>
<dbReference type="PANTHER" id="PTHR34980">
    <property type="entry name" value="INNER MEMBRANE PROTEIN-RELATED-RELATED"/>
    <property type="match status" value="1"/>
</dbReference>
<feature type="transmembrane region" description="Helical" evidence="1">
    <location>
        <begin position="78"/>
        <end position="97"/>
    </location>
</feature>
<evidence type="ECO:0000313" key="3">
    <source>
        <dbReference type="Proteomes" id="UP000789423"/>
    </source>
</evidence>
<dbReference type="Pfam" id="PF05656">
    <property type="entry name" value="DUF805"/>
    <property type="match status" value="1"/>
</dbReference>
<name>A0ABN7ZXE0_9BACI</name>
<organism evidence="2 3">
    <name type="scientific">Bacillus rhizoplanae</name>
    <dbReference type="NCBI Taxonomy" id="2880966"/>
    <lineage>
        <taxon>Bacteria</taxon>
        <taxon>Bacillati</taxon>
        <taxon>Bacillota</taxon>
        <taxon>Bacilli</taxon>
        <taxon>Bacillales</taxon>
        <taxon>Bacillaceae</taxon>
        <taxon>Bacillus</taxon>
    </lineage>
</organism>
<keyword evidence="3" id="KW-1185">Reference proteome</keyword>
<feature type="transmembrane region" description="Helical" evidence="1">
    <location>
        <begin position="23"/>
        <end position="41"/>
    </location>
</feature>
<proteinExistence type="predicted"/>
<evidence type="ECO:0000313" key="2">
    <source>
        <dbReference type="EMBL" id="CAG9611965.1"/>
    </source>
</evidence>
<dbReference type="Proteomes" id="UP000789423">
    <property type="component" value="Unassembled WGS sequence"/>
</dbReference>
<keyword evidence="1" id="KW-1133">Transmembrane helix</keyword>
<protein>
    <submittedName>
        <fullName evidence="2">Inner membrane protein YhaI</fullName>
    </submittedName>
</protein>
<dbReference type="EMBL" id="CAKJTI010000004">
    <property type="protein sequence ID" value="CAG9611965.1"/>
    <property type="molecule type" value="Genomic_DNA"/>
</dbReference>
<dbReference type="RefSeq" id="WP_230574198.1">
    <property type="nucleotide sequence ID" value="NZ_CAKJTI010000004.1"/>
</dbReference>
<dbReference type="InterPro" id="IPR008523">
    <property type="entry name" value="DUF805"/>
</dbReference>
<keyword evidence="1" id="KW-0472">Membrane</keyword>
<reference evidence="2 3" key="1">
    <citation type="submission" date="2021-10" db="EMBL/GenBank/DDBJ databases">
        <authorList>
            <person name="Criscuolo A."/>
        </authorList>
    </citation>
    <scope>NUCLEOTIDE SEQUENCE [LARGE SCALE GENOMIC DNA]</scope>
    <source>
        <strain evidence="3">CIP 111899</strain>
    </source>
</reference>
<sequence length="118" mass="13621">MQWYLQAFKNYAGFQGRARRKEYWMFFLFNFIITIVMEVLAAMSGVFLIFFLLYAVAIILPSLAVGARRLHDTGKSGWWQLLSLIPFVGGIVLIIFFCQDSQKDDNKYGTNPKADTSY</sequence>